<dbReference type="EnsemblPlants" id="QL93p2000_0068:mrna">
    <property type="protein sequence ID" value="QL93p2000_0068:mrna"/>
    <property type="gene ID" value="QL93p2000_0068"/>
</dbReference>
<proteinExistence type="predicted"/>
<reference evidence="1" key="1">
    <citation type="submission" date="2021-01" db="UniProtKB">
        <authorList>
            <consortium name="EnsemblPlants"/>
        </authorList>
    </citation>
    <scope>IDENTIFICATION</scope>
</reference>
<accession>A0A7N2N9Y7</accession>
<dbReference type="AlphaFoldDB" id="A0A7N2N9Y7"/>
<evidence type="ECO:0000313" key="2">
    <source>
        <dbReference type="Proteomes" id="UP000594261"/>
    </source>
</evidence>
<dbReference type="InParanoid" id="A0A7N2N9Y7"/>
<organism evidence="1 2">
    <name type="scientific">Quercus lobata</name>
    <name type="common">Valley oak</name>
    <dbReference type="NCBI Taxonomy" id="97700"/>
    <lineage>
        <taxon>Eukaryota</taxon>
        <taxon>Viridiplantae</taxon>
        <taxon>Streptophyta</taxon>
        <taxon>Embryophyta</taxon>
        <taxon>Tracheophyta</taxon>
        <taxon>Spermatophyta</taxon>
        <taxon>Magnoliopsida</taxon>
        <taxon>eudicotyledons</taxon>
        <taxon>Gunneridae</taxon>
        <taxon>Pentapetalae</taxon>
        <taxon>rosids</taxon>
        <taxon>fabids</taxon>
        <taxon>Fagales</taxon>
        <taxon>Fagaceae</taxon>
        <taxon>Quercus</taxon>
    </lineage>
</organism>
<name>A0A7N2N9Y7_QUELO</name>
<dbReference type="Proteomes" id="UP000594261">
    <property type="component" value="Unassembled WGS sequence"/>
</dbReference>
<keyword evidence="2" id="KW-1185">Reference proteome</keyword>
<dbReference type="Gramene" id="QL93p2000_0068:mrna">
    <property type="protein sequence ID" value="QL93p2000_0068:mrna"/>
    <property type="gene ID" value="QL93p2000_0068"/>
</dbReference>
<sequence>MSRSQQIRIENSKWKMEAGPMGRRELEYLDSALASNLRQKDDNRRKQLKLRNVKGQSKLEGLDSPTFVPRGSIHHRKGNAHWETIILCQARLLFQLK</sequence>
<protein>
    <submittedName>
        <fullName evidence="1">Uncharacterized protein</fullName>
    </submittedName>
</protein>
<evidence type="ECO:0000313" key="1">
    <source>
        <dbReference type="EnsemblPlants" id="QL93p2000_0068:mrna"/>
    </source>
</evidence>